<feature type="signal peptide" evidence="3">
    <location>
        <begin position="1"/>
        <end position="26"/>
    </location>
</feature>
<dbReference type="InterPro" id="IPR036426">
    <property type="entry name" value="Bulb-type_lectin_dom_sf"/>
</dbReference>
<dbReference type="PANTHER" id="PTHR47976:SF115">
    <property type="entry name" value="RECEPTOR-LIKE SERINE_THREONINE-PROTEIN KINASE"/>
    <property type="match status" value="1"/>
</dbReference>
<dbReference type="InterPro" id="IPR003609">
    <property type="entry name" value="Pan_app"/>
</dbReference>
<dbReference type="PROSITE" id="PS50948">
    <property type="entry name" value="PAN"/>
    <property type="match status" value="1"/>
</dbReference>
<keyword evidence="6" id="KW-1185">Reference proteome</keyword>
<evidence type="ECO:0000256" key="2">
    <source>
        <dbReference type="SAM" id="Phobius"/>
    </source>
</evidence>
<gene>
    <name evidence="5" type="primary">SD25</name>
    <name evidence="5" type="ORF">QJS10_CPB22g01110</name>
</gene>
<keyword evidence="2" id="KW-1133">Transmembrane helix</keyword>
<sequence length="448" mass="48717">MAIRVPIFSFFALCLFVALSPEICIGSVQRTQISPGFQATQISWIDNGGLFLLSNDSTFAFGFVTMGDPTTYLLAVIHQKSKKIVWAANRGALIIDTDVFAFGNDGNVVLQSRKTTQYWSMRRERRAIMNKASGVMYSANLTANSWNFYDRNQVLLLQFIFSTNTDLTVKWAATLSKDGSISFTNLQSGNPEMTKIPNDSCDTPAACKPYQICISDQSCQCPTVLSSDQDCNPDIVNACGSTNSSLDLAKVGDGIGYFAIGFTSPVMKSSLTNCKDACLNNCSCLALFFDDSSGNCFMFSQIGSLQQSAGNQNSYTSYIKVSNIKGGNANSNSQNGGGGKHVAVIVSVIALVTVLVVIGLIYAAMRCLRHKKLPTELLQGSSEEDNFLENISGMPMCLNHHHLLRWVSGCMRTSTSQSAQREPHQGHRTVTVIPSFQLFACQGRGNKG</sequence>
<dbReference type="CDD" id="cd01098">
    <property type="entry name" value="PAN_AP_plant"/>
    <property type="match status" value="1"/>
</dbReference>
<comment type="caution">
    <text evidence="5">The sequence shown here is derived from an EMBL/GenBank/DDBJ whole genome shotgun (WGS) entry which is preliminary data.</text>
</comment>
<dbReference type="PANTHER" id="PTHR47976">
    <property type="entry name" value="G-TYPE LECTIN S-RECEPTOR-LIKE SERINE/THREONINE-PROTEIN KINASE SD2-5"/>
    <property type="match status" value="1"/>
</dbReference>
<dbReference type="Gene3D" id="2.90.10.10">
    <property type="entry name" value="Bulb-type lectin domain"/>
    <property type="match status" value="1"/>
</dbReference>
<feature type="chain" id="PRO_5043776438" evidence="3">
    <location>
        <begin position="27"/>
        <end position="448"/>
    </location>
</feature>
<feature type="transmembrane region" description="Helical" evidence="2">
    <location>
        <begin position="342"/>
        <end position="364"/>
    </location>
</feature>
<dbReference type="Proteomes" id="UP001180020">
    <property type="component" value="Unassembled WGS sequence"/>
</dbReference>
<dbReference type="InterPro" id="IPR051343">
    <property type="entry name" value="G-type_lectin_kinases/EP1-like"/>
</dbReference>
<keyword evidence="2" id="KW-0812">Transmembrane</keyword>
<accession>A0AAV9BZC0</accession>
<evidence type="ECO:0000313" key="6">
    <source>
        <dbReference type="Proteomes" id="UP001180020"/>
    </source>
</evidence>
<protein>
    <submittedName>
        <fullName evidence="5">G-type lectin S-receptor-like serine/threonine-protein kinase SD2-5</fullName>
    </submittedName>
</protein>
<evidence type="ECO:0000313" key="5">
    <source>
        <dbReference type="EMBL" id="KAK1281819.1"/>
    </source>
</evidence>
<proteinExistence type="predicted"/>
<dbReference type="EMBL" id="JAUJYO010000022">
    <property type="protein sequence ID" value="KAK1281819.1"/>
    <property type="molecule type" value="Genomic_DNA"/>
</dbReference>
<evidence type="ECO:0000256" key="3">
    <source>
        <dbReference type="SAM" id="SignalP"/>
    </source>
</evidence>
<name>A0AAV9BZC0_ACOCL</name>
<reference evidence="5" key="2">
    <citation type="submission" date="2023-06" db="EMBL/GenBank/DDBJ databases">
        <authorList>
            <person name="Ma L."/>
            <person name="Liu K.-W."/>
            <person name="Li Z."/>
            <person name="Hsiao Y.-Y."/>
            <person name="Qi Y."/>
            <person name="Fu T."/>
            <person name="Tang G."/>
            <person name="Zhang D."/>
            <person name="Sun W.-H."/>
            <person name="Liu D.-K."/>
            <person name="Li Y."/>
            <person name="Chen G.-Z."/>
            <person name="Liu X.-D."/>
            <person name="Liao X.-Y."/>
            <person name="Jiang Y.-T."/>
            <person name="Yu X."/>
            <person name="Hao Y."/>
            <person name="Huang J."/>
            <person name="Zhao X.-W."/>
            <person name="Ke S."/>
            <person name="Chen Y.-Y."/>
            <person name="Wu W.-L."/>
            <person name="Hsu J.-L."/>
            <person name="Lin Y.-F."/>
            <person name="Huang M.-D."/>
            <person name="Li C.-Y."/>
            <person name="Huang L."/>
            <person name="Wang Z.-W."/>
            <person name="Zhao X."/>
            <person name="Zhong W.-Y."/>
            <person name="Peng D.-H."/>
            <person name="Ahmad S."/>
            <person name="Lan S."/>
            <person name="Zhang J.-S."/>
            <person name="Tsai W.-C."/>
            <person name="Van De Peer Y."/>
            <person name="Liu Z.-J."/>
        </authorList>
    </citation>
    <scope>NUCLEOTIDE SEQUENCE</scope>
    <source>
        <strain evidence="5">CP</strain>
        <tissue evidence="5">Leaves</tissue>
    </source>
</reference>
<evidence type="ECO:0000256" key="1">
    <source>
        <dbReference type="ARBA" id="ARBA00022729"/>
    </source>
</evidence>
<organism evidence="5 6">
    <name type="scientific">Acorus calamus</name>
    <name type="common">Sweet flag</name>
    <dbReference type="NCBI Taxonomy" id="4465"/>
    <lineage>
        <taxon>Eukaryota</taxon>
        <taxon>Viridiplantae</taxon>
        <taxon>Streptophyta</taxon>
        <taxon>Embryophyta</taxon>
        <taxon>Tracheophyta</taxon>
        <taxon>Spermatophyta</taxon>
        <taxon>Magnoliopsida</taxon>
        <taxon>Liliopsida</taxon>
        <taxon>Acoraceae</taxon>
        <taxon>Acorus</taxon>
    </lineage>
</organism>
<keyword evidence="1 3" id="KW-0732">Signal</keyword>
<reference evidence="5" key="1">
    <citation type="journal article" date="2023" name="Nat. Commun.">
        <title>Diploid and tetraploid genomes of Acorus and the evolution of monocots.</title>
        <authorList>
            <person name="Ma L."/>
            <person name="Liu K.W."/>
            <person name="Li Z."/>
            <person name="Hsiao Y.Y."/>
            <person name="Qi Y."/>
            <person name="Fu T."/>
            <person name="Tang G.D."/>
            <person name="Zhang D."/>
            <person name="Sun W.H."/>
            <person name="Liu D.K."/>
            <person name="Li Y."/>
            <person name="Chen G.Z."/>
            <person name="Liu X.D."/>
            <person name="Liao X.Y."/>
            <person name="Jiang Y.T."/>
            <person name="Yu X."/>
            <person name="Hao Y."/>
            <person name="Huang J."/>
            <person name="Zhao X.W."/>
            <person name="Ke S."/>
            <person name="Chen Y.Y."/>
            <person name="Wu W.L."/>
            <person name="Hsu J.L."/>
            <person name="Lin Y.F."/>
            <person name="Huang M.D."/>
            <person name="Li C.Y."/>
            <person name="Huang L."/>
            <person name="Wang Z.W."/>
            <person name="Zhao X."/>
            <person name="Zhong W.Y."/>
            <person name="Peng D.H."/>
            <person name="Ahmad S."/>
            <person name="Lan S."/>
            <person name="Zhang J.S."/>
            <person name="Tsai W.C."/>
            <person name="Van de Peer Y."/>
            <person name="Liu Z.J."/>
        </authorList>
    </citation>
    <scope>NUCLEOTIDE SEQUENCE</scope>
    <source>
        <strain evidence="5">CP</strain>
    </source>
</reference>
<dbReference type="Pfam" id="PF00024">
    <property type="entry name" value="PAN_1"/>
    <property type="match status" value="1"/>
</dbReference>
<feature type="domain" description="Apple" evidence="4">
    <location>
        <begin position="239"/>
        <end position="322"/>
    </location>
</feature>
<keyword evidence="5" id="KW-0418">Kinase</keyword>
<dbReference type="GO" id="GO:0016301">
    <property type="term" value="F:kinase activity"/>
    <property type="evidence" value="ECO:0007669"/>
    <property type="project" value="UniProtKB-KW"/>
</dbReference>
<dbReference type="Gene3D" id="3.50.4.10">
    <property type="entry name" value="Hepatocyte Growth Factor"/>
    <property type="match status" value="1"/>
</dbReference>
<keyword evidence="5" id="KW-0808">Transferase</keyword>
<dbReference type="AlphaFoldDB" id="A0AAV9BZC0"/>
<evidence type="ECO:0000259" key="4">
    <source>
        <dbReference type="PROSITE" id="PS50948"/>
    </source>
</evidence>
<keyword evidence="2" id="KW-0472">Membrane</keyword>